<sequence>MIFMLLMLFLVGYLVLNVSWLFIKASAWLIILAIGFLILSKLLVVGLIVAAVYGVYLLFQRSQIQPYKNRH</sequence>
<feature type="transmembrane region" description="Helical" evidence="1">
    <location>
        <begin position="29"/>
        <end position="59"/>
    </location>
</feature>
<evidence type="ECO:0000313" key="3">
    <source>
        <dbReference type="Proteomes" id="UP000295181"/>
    </source>
</evidence>
<keyword evidence="1" id="KW-1133">Transmembrane helix</keyword>
<feature type="transmembrane region" description="Helical" evidence="1">
    <location>
        <begin position="5"/>
        <end position="23"/>
    </location>
</feature>
<dbReference type="Proteomes" id="UP000295181">
    <property type="component" value="Unassembled WGS sequence"/>
</dbReference>
<name>A0A4R5NT15_LENBU</name>
<dbReference type="AlphaFoldDB" id="A0A4R5NT15"/>
<accession>A0A4R5NT15</accession>
<keyword evidence="1" id="KW-0812">Transmembrane</keyword>
<comment type="caution">
    <text evidence="2">The sequence shown here is derived from an EMBL/GenBank/DDBJ whole genome shotgun (WGS) entry which is preliminary data.</text>
</comment>
<reference evidence="2 3" key="1">
    <citation type="journal article" date="2019" name="Appl. Microbiol. Biotechnol.">
        <title>Uncovering carbohydrate metabolism through a genotype-phenotype association study of 56 lactic acid bacteria genomes.</title>
        <authorList>
            <person name="Buron-Moles G."/>
            <person name="Chailyan A."/>
            <person name="Dolejs I."/>
            <person name="Forster J."/>
            <person name="Miks M.H."/>
        </authorList>
    </citation>
    <scope>NUCLEOTIDE SEQUENCE [LARGE SCALE GENOMIC DNA]</scope>
    <source>
        <strain evidence="2 3">ATCC 4005</strain>
    </source>
</reference>
<evidence type="ECO:0000313" key="2">
    <source>
        <dbReference type="EMBL" id="TDG80269.1"/>
    </source>
</evidence>
<protein>
    <submittedName>
        <fullName evidence="2">Uncharacterized protein</fullName>
    </submittedName>
</protein>
<keyword evidence="1" id="KW-0472">Membrane</keyword>
<organism evidence="2 3">
    <name type="scientific">Lentilactobacillus buchneri DSM 20057</name>
    <dbReference type="NCBI Taxonomy" id="1423728"/>
    <lineage>
        <taxon>Bacteria</taxon>
        <taxon>Bacillati</taxon>
        <taxon>Bacillota</taxon>
        <taxon>Bacilli</taxon>
        <taxon>Lactobacillales</taxon>
        <taxon>Lactobacillaceae</taxon>
        <taxon>Lentilactobacillus</taxon>
    </lineage>
</organism>
<evidence type="ECO:0000256" key="1">
    <source>
        <dbReference type="SAM" id="Phobius"/>
    </source>
</evidence>
<dbReference type="EMBL" id="PUFP01000018">
    <property type="protein sequence ID" value="TDG80269.1"/>
    <property type="molecule type" value="Genomic_DNA"/>
</dbReference>
<gene>
    <name evidence="2" type="ORF">C5L32_001694</name>
</gene>
<proteinExistence type="predicted"/>